<dbReference type="AlphaFoldDB" id="A0A1H8MLG6"/>
<dbReference type="EMBL" id="FOCT01000013">
    <property type="protein sequence ID" value="SEO18262.1"/>
    <property type="molecule type" value="Genomic_DNA"/>
</dbReference>
<proteinExistence type="predicted"/>
<dbReference type="Proteomes" id="UP000183898">
    <property type="component" value="Unassembled WGS sequence"/>
</dbReference>
<reference evidence="1 2" key="1">
    <citation type="submission" date="2016-10" db="EMBL/GenBank/DDBJ databases">
        <authorList>
            <person name="de Groot N.N."/>
        </authorList>
    </citation>
    <scope>NUCLEOTIDE SEQUENCE [LARGE SCALE GENOMIC DNA]</scope>
    <source>
        <strain evidence="1 2">Nl18</strain>
    </source>
</reference>
<dbReference type="RefSeq" id="WP_074748434.1">
    <property type="nucleotide sequence ID" value="NZ_FOCT01000013.1"/>
</dbReference>
<accession>A0A1H8MLG6</accession>
<name>A0A1H8MLG6_9PROT</name>
<evidence type="ECO:0000313" key="2">
    <source>
        <dbReference type="Proteomes" id="UP000183898"/>
    </source>
</evidence>
<dbReference type="InterPro" id="IPR046723">
    <property type="entry name" value="DUF6615"/>
</dbReference>
<organism evidence="1 2">
    <name type="scientific">Nitrosospira multiformis</name>
    <dbReference type="NCBI Taxonomy" id="1231"/>
    <lineage>
        <taxon>Bacteria</taxon>
        <taxon>Pseudomonadati</taxon>
        <taxon>Pseudomonadota</taxon>
        <taxon>Betaproteobacteria</taxon>
        <taxon>Nitrosomonadales</taxon>
        <taxon>Nitrosomonadaceae</taxon>
        <taxon>Nitrosospira</taxon>
    </lineage>
</organism>
<protein>
    <submittedName>
        <fullName evidence="1">Uncharacterized protein</fullName>
    </submittedName>
</protein>
<gene>
    <name evidence="1" type="ORF">SAMN05216404_11329</name>
</gene>
<evidence type="ECO:0000313" key="1">
    <source>
        <dbReference type="EMBL" id="SEO18262.1"/>
    </source>
</evidence>
<dbReference type="Pfam" id="PF20320">
    <property type="entry name" value="DUF6615"/>
    <property type="match status" value="1"/>
</dbReference>
<sequence>MIPTLCQTFRLLAFRTFDQLGRARRVEHQPLEETFTDTNILDLKERHPTEIYSRVYNKRDEGKSGADWEWWLTNWSMTNWLGLRVQAKILNLELDAFSHLHYKSGKSKEYQSTKLKRESAKEGLIPLYCFYVHEEPVSQGGQRWCGSFGYSPEYYGCSLASISHIETLRTARKDDRESVMQKTIPWHCLVCCRGYEGDDLPNRAWLLLQHRLKIAAPLIRTRDNQQAFQGKPIGPRPQAPDYVRSVIENRRPDGIPTNSRGVLVLRALQYD</sequence>